<keyword evidence="1" id="KW-0812">Transmembrane</keyword>
<keyword evidence="3" id="KW-1185">Reference proteome</keyword>
<gene>
    <name evidence="2" type="ORF">MUO15_05745</name>
</gene>
<keyword evidence="1" id="KW-1133">Transmembrane helix</keyword>
<evidence type="ECO:0000313" key="3">
    <source>
        <dbReference type="Proteomes" id="UP000830326"/>
    </source>
</evidence>
<accession>A0ABY4HDM5</accession>
<evidence type="ECO:0000313" key="2">
    <source>
        <dbReference type="EMBL" id="UOR13001.1"/>
    </source>
</evidence>
<feature type="transmembrane region" description="Helical" evidence="1">
    <location>
        <begin position="30"/>
        <end position="48"/>
    </location>
</feature>
<dbReference type="EMBL" id="CP095075">
    <property type="protein sequence ID" value="UOR13001.1"/>
    <property type="molecule type" value="Genomic_DNA"/>
</dbReference>
<feature type="transmembrane region" description="Helical" evidence="1">
    <location>
        <begin position="60"/>
        <end position="80"/>
    </location>
</feature>
<reference evidence="2" key="1">
    <citation type="submission" date="2022-04" db="EMBL/GenBank/DDBJ databases">
        <title>Halobacillus sp. isolated from saltern.</title>
        <authorList>
            <person name="Won M."/>
            <person name="Lee C.-M."/>
            <person name="Woen H.-Y."/>
            <person name="Kwon S.-W."/>
        </authorList>
    </citation>
    <scope>NUCLEOTIDE SEQUENCE</scope>
    <source>
        <strain evidence="2">SSHM10-5</strain>
    </source>
</reference>
<organism evidence="2 3">
    <name type="scientific">Halobacillus amylolyticus</name>
    <dbReference type="NCBI Taxonomy" id="2932259"/>
    <lineage>
        <taxon>Bacteria</taxon>
        <taxon>Bacillati</taxon>
        <taxon>Bacillota</taxon>
        <taxon>Bacilli</taxon>
        <taxon>Bacillales</taxon>
        <taxon>Bacillaceae</taxon>
        <taxon>Halobacillus</taxon>
    </lineage>
</organism>
<feature type="transmembrane region" description="Helical" evidence="1">
    <location>
        <begin position="95"/>
        <end position="121"/>
    </location>
</feature>
<dbReference type="RefSeq" id="WP_245034251.1">
    <property type="nucleotide sequence ID" value="NZ_CP095075.1"/>
</dbReference>
<sequence>MNQWFNVSFLDRVIQWLDQDILQIFGLNGLHIQFLLVFLLIASIMFVMKPIMEWLLVKQWFTLLGYGISSILAISFLQMVDRYAMGTESTFLPSYYWSISLLAISSYGAVRVLTGIGRMIMTRVKIRSKKRAA</sequence>
<protein>
    <submittedName>
        <fullName evidence="2">Uncharacterized protein</fullName>
    </submittedName>
</protein>
<evidence type="ECO:0000256" key="1">
    <source>
        <dbReference type="SAM" id="Phobius"/>
    </source>
</evidence>
<proteinExistence type="predicted"/>
<keyword evidence="1" id="KW-0472">Membrane</keyword>
<dbReference type="Proteomes" id="UP000830326">
    <property type="component" value="Chromosome"/>
</dbReference>
<name>A0ABY4HDM5_9BACI</name>